<evidence type="ECO:0000259" key="4">
    <source>
        <dbReference type="PROSITE" id="PS50949"/>
    </source>
</evidence>
<dbReference type="InterPro" id="IPR011663">
    <property type="entry name" value="UTRA"/>
</dbReference>
<dbReference type="AlphaFoldDB" id="A0AAN0NIW8"/>
<reference evidence="5" key="1">
    <citation type="submission" date="2024-08" db="EMBL/GenBank/DDBJ databases">
        <title>Phylogenomic analyses of a clade within the roseobacter group suggest taxonomic reassignments of species of the genera Aestuariivita, Citreicella, Loktanella, Nautella, Pelagibaca, Ruegeria, Thalassobius, Thiobacimonas and Tropicibacter, and the proposal o.</title>
        <authorList>
            <person name="Jeon C.O."/>
        </authorList>
    </citation>
    <scope>NUCLEOTIDE SEQUENCE</scope>
    <source>
        <strain evidence="5">SS1-5</strain>
    </source>
</reference>
<dbReference type="SMART" id="SM00866">
    <property type="entry name" value="UTRA"/>
    <property type="match status" value="1"/>
</dbReference>
<dbReference type="InterPro" id="IPR050679">
    <property type="entry name" value="Bact_HTH_transcr_reg"/>
</dbReference>
<dbReference type="GO" id="GO:0045892">
    <property type="term" value="P:negative regulation of DNA-templated transcription"/>
    <property type="evidence" value="ECO:0007669"/>
    <property type="project" value="TreeGrafter"/>
</dbReference>
<dbReference type="PROSITE" id="PS50949">
    <property type="entry name" value="HTH_GNTR"/>
    <property type="match status" value="1"/>
</dbReference>
<evidence type="ECO:0000313" key="5">
    <source>
        <dbReference type="EMBL" id="WZU67727.1"/>
    </source>
</evidence>
<evidence type="ECO:0000256" key="2">
    <source>
        <dbReference type="ARBA" id="ARBA00023125"/>
    </source>
</evidence>
<dbReference type="Gene3D" id="3.40.1410.10">
    <property type="entry name" value="Chorismate lyase-like"/>
    <property type="match status" value="1"/>
</dbReference>
<keyword evidence="3" id="KW-0804">Transcription</keyword>
<dbReference type="InterPro" id="IPR036388">
    <property type="entry name" value="WH-like_DNA-bd_sf"/>
</dbReference>
<keyword evidence="2" id="KW-0238">DNA-binding</keyword>
<evidence type="ECO:0000313" key="6">
    <source>
        <dbReference type="Proteomes" id="UP001470809"/>
    </source>
</evidence>
<dbReference type="CDD" id="cd07377">
    <property type="entry name" value="WHTH_GntR"/>
    <property type="match status" value="1"/>
</dbReference>
<name>A0AAN0NIW8_9RHOB</name>
<sequence>MSTLYAQVCEKILDQIQNGALKVGDRLPPEADYAAELGISRSTLRLAFSELEAAGVLKRKKRAGTEIISDTPKPRFNMATSGIGELLSLGRDTEFTIFETRTCRTEDIEQLEGLFSETGHWLHVSGARSLASETRPFSVNQVFVPARFAAIEPLLTANKTSVYQAIEDTFSVAVGRVSQTVRAIACPAAEAKIMGLAENAPVLQIEAQLFVQDGSLMEVSVATFDPARFQVRTDVEIE</sequence>
<dbReference type="SUPFAM" id="SSF64288">
    <property type="entry name" value="Chorismate lyase-like"/>
    <property type="match status" value="1"/>
</dbReference>
<dbReference type="InterPro" id="IPR000524">
    <property type="entry name" value="Tscrpt_reg_HTH_GntR"/>
</dbReference>
<feature type="domain" description="HTH gntR-type" evidence="4">
    <location>
        <begin position="2"/>
        <end position="70"/>
    </location>
</feature>
<evidence type="ECO:0000256" key="3">
    <source>
        <dbReference type="ARBA" id="ARBA00023163"/>
    </source>
</evidence>
<keyword evidence="1" id="KW-0805">Transcription regulation</keyword>
<gene>
    <name evidence="5" type="ORF">AABB31_01820</name>
</gene>
<organism evidence="5 6">
    <name type="scientific">Yoonia rhodophyticola</name>
    <dbReference type="NCBI Taxonomy" id="3137370"/>
    <lineage>
        <taxon>Bacteria</taxon>
        <taxon>Pseudomonadati</taxon>
        <taxon>Pseudomonadota</taxon>
        <taxon>Alphaproteobacteria</taxon>
        <taxon>Rhodobacterales</taxon>
        <taxon>Paracoccaceae</taxon>
        <taxon>Yoonia</taxon>
    </lineage>
</organism>
<dbReference type="RefSeq" id="WP_342077032.1">
    <property type="nucleotide sequence ID" value="NZ_CP151767.2"/>
</dbReference>
<dbReference type="KEGG" id="yrh:AABB31_01820"/>
<dbReference type="Gene3D" id="1.10.10.10">
    <property type="entry name" value="Winged helix-like DNA-binding domain superfamily/Winged helix DNA-binding domain"/>
    <property type="match status" value="1"/>
</dbReference>
<protein>
    <submittedName>
        <fullName evidence="5">GntR family transcriptional regulator</fullName>
    </submittedName>
</protein>
<dbReference type="Proteomes" id="UP001470809">
    <property type="component" value="Chromosome"/>
</dbReference>
<dbReference type="PANTHER" id="PTHR44846">
    <property type="entry name" value="MANNOSYL-D-GLYCERATE TRANSPORT/METABOLISM SYSTEM REPRESSOR MNGR-RELATED"/>
    <property type="match status" value="1"/>
</dbReference>
<dbReference type="Pfam" id="PF07702">
    <property type="entry name" value="UTRA"/>
    <property type="match status" value="1"/>
</dbReference>
<dbReference type="GO" id="GO:0003700">
    <property type="term" value="F:DNA-binding transcription factor activity"/>
    <property type="evidence" value="ECO:0007669"/>
    <property type="project" value="InterPro"/>
</dbReference>
<dbReference type="PANTHER" id="PTHR44846:SF1">
    <property type="entry name" value="MANNOSYL-D-GLYCERATE TRANSPORT_METABOLISM SYSTEM REPRESSOR MNGR-RELATED"/>
    <property type="match status" value="1"/>
</dbReference>
<dbReference type="SUPFAM" id="SSF46785">
    <property type="entry name" value="Winged helix' DNA-binding domain"/>
    <property type="match status" value="1"/>
</dbReference>
<accession>A0AAN0NIW8</accession>
<dbReference type="InterPro" id="IPR028978">
    <property type="entry name" value="Chorismate_lyase_/UTRA_dom_sf"/>
</dbReference>
<keyword evidence="6" id="KW-1185">Reference proteome</keyword>
<dbReference type="SMART" id="SM00345">
    <property type="entry name" value="HTH_GNTR"/>
    <property type="match status" value="1"/>
</dbReference>
<dbReference type="GO" id="GO:0003677">
    <property type="term" value="F:DNA binding"/>
    <property type="evidence" value="ECO:0007669"/>
    <property type="project" value="UniProtKB-KW"/>
</dbReference>
<evidence type="ECO:0000256" key="1">
    <source>
        <dbReference type="ARBA" id="ARBA00023015"/>
    </source>
</evidence>
<dbReference type="EMBL" id="CP151767">
    <property type="protein sequence ID" value="WZU67727.1"/>
    <property type="molecule type" value="Genomic_DNA"/>
</dbReference>
<dbReference type="Pfam" id="PF00392">
    <property type="entry name" value="GntR"/>
    <property type="match status" value="1"/>
</dbReference>
<proteinExistence type="predicted"/>
<dbReference type="InterPro" id="IPR036390">
    <property type="entry name" value="WH_DNA-bd_sf"/>
</dbReference>
<dbReference type="PRINTS" id="PR00035">
    <property type="entry name" value="HTHGNTR"/>
</dbReference>